<protein>
    <submittedName>
        <fullName evidence="1">Uncharacterized protein</fullName>
    </submittedName>
</protein>
<reference evidence="1" key="1">
    <citation type="journal article" date="2020" name="Nature">
        <title>Giant virus diversity and host interactions through global metagenomics.</title>
        <authorList>
            <person name="Schulz F."/>
            <person name="Roux S."/>
            <person name="Paez-Espino D."/>
            <person name="Jungbluth S."/>
            <person name="Walsh D.A."/>
            <person name="Denef V.J."/>
            <person name="McMahon K.D."/>
            <person name="Konstantinidis K.T."/>
            <person name="Eloe-Fadrosh E.A."/>
            <person name="Kyrpides N.C."/>
            <person name="Woyke T."/>
        </authorList>
    </citation>
    <scope>NUCLEOTIDE SEQUENCE</scope>
    <source>
        <strain evidence="1">GVMAG-M-3300023179-71</strain>
    </source>
</reference>
<dbReference type="EMBL" id="MN739885">
    <property type="protein sequence ID" value="QHT75973.1"/>
    <property type="molecule type" value="Genomic_DNA"/>
</dbReference>
<name>A0A6C0H7I4_9ZZZZ</name>
<proteinExistence type="predicted"/>
<dbReference type="AlphaFoldDB" id="A0A6C0H7I4"/>
<accession>A0A6C0H7I4</accession>
<evidence type="ECO:0000313" key="1">
    <source>
        <dbReference type="EMBL" id="QHT75973.1"/>
    </source>
</evidence>
<sequence length="142" mass="17035">MMMIQVKKIKYKICNMEEYEDIYHPTNTTTLCVEEKREKKEIKKGEYKKKIKTENGNKTIKIYESSLCGKIRNAVSGMYYDYKVGSNDEYNFFSVIMATGEYNTKTGILLFYNHPEEYEEHFCNKLKDDIKIKWYNRQIKNV</sequence>
<organism evidence="1">
    <name type="scientific">viral metagenome</name>
    <dbReference type="NCBI Taxonomy" id="1070528"/>
    <lineage>
        <taxon>unclassified sequences</taxon>
        <taxon>metagenomes</taxon>
        <taxon>organismal metagenomes</taxon>
    </lineage>
</organism>